<name>A0A9P5Z579_9AGAR</name>
<accession>A0A9P5Z579</accession>
<gene>
    <name evidence="1" type="ORF">BDN70DRAFT_876600</name>
</gene>
<reference evidence="1" key="1">
    <citation type="submission" date="2020-11" db="EMBL/GenBank/DDBJ databases">
        <authorList>
            <consortium name="DOE Joint Genome Institute"/>
            <person name="Ahrendt S."/>
            <person name="Riley R."/>
            <person name="Andreopoulos W."/>
            <person name="Labutti K."/>
            <person name="Pangilinan J."/>
            <person name="Ruiz-Duenas F.J."/>
            <person name="Barrasa J.M."/>
            <person name="Sanchez-Garcia M."/>
            <person name="Camarero S."/>
            <person name="Miyauchi S."/>
            <person name="Serrano A."/>
            <person name="Linde D."/>
            <person name="Babiker R."/>
            <person name="Drula E."/>
            <person name="Ayuso-Fernandez I."/>
            <person name="Pacheco R."/>
            <person name="Padilla G."/>
            <person name="Ferreira P."/>
            <person name="Barriuso J."/>
            <person name="Kellner H."/>
            <person name="Castanera R."/>
            <person name="Alfaro M."/>
            <person name="Ramirez L."/>
            <person name="Pisabarro A.G."/>
            <person name="Kuo A."/>
            <person name="Tritt A."/>
            <person name="Lipzen A."/>
            <person name="He G."/>
            <person name="Yan M."/>
            <person name="Ng V."/>
            <person name="Cullen D."/>
            <person name="Martin F."/>
            <person name="Rosso M.-N."/>
            <person name="Henrissat B."/>
            <person name="Hibbett D."/>
            <person name="Martinez A.T."/>
            <person name="Grigoriev I.V."/>
        </authorList>
    </citation>
    <scope>NUCLEOTIDE SEQUENCE</scope>
    <source>
        <strain evidence="1">CIRM-BRFM 674</strain>
    </source>
</reference>
<evidence type="ECO:0000313" key="2">
    <source>
        <dbReference type="Proteomes" id="UP000807469"/>
    </source>
</evidence>
<keyword evidence="2" id="KW-1185">Reference proteome</keyword>
<comment type="caution">
    <text evidence="1">The sequence shown here is derived from an EMBL/GenBank/DDBJ whole genome shotgun (WGS) entry which is preliminary data.</text>
</comment>
<dbReference type="Proteomes" id="UP000807469">
    <property type="component" value="Unassembled WGS sequence"/>
</dbReference>
<organism evidence="1 2">
    <name type="scientific">Pholiota conissans</name>
    <dbReference type="NCBI Taxonomy" id="109636"/>
    <lineage>
        <taxon>Eukaryota</taxon>
        <taxon>Fungi</taxon>
        <taxon>Dikarya</taxon>
        <taxon>Basidiomycota</taxon>
        <taxon>Agaricomycotina</taxon>
        <taxon>Agaricomycetes</taxon>
        <taxon>Agaricomycetidae</taxon>
        <taxon>Agaricales</taxon>
        <taxon>Agaricineae</taxon>
        <taxon>Strophariaceae</taxon>
        <taxon>Pholiota</taxon>
    </lineage>
</organism>
<sequence>MGNVPNIIQITPRSTSQRLISYTRAPIITTICKNPLSNNEQCPPRLSTCAPHTHPHPPTKTPLFASSTKASTPIDHDQYLPIATLTVVNKVTWKINVHLRKVNFK</sequence>
<protein>
    <submittedName>
        <fullName evidence="1">Uncharacterized protein</fullName>
    </submittedName>
</protein>
<dbReference type="EMBL" id="MU155181">
    <property type="protein sequence ID" value="KAF9481277.1"/>
    <property type="molecule type" value="Genomic_DNA"/>
</dbReference>
<evidence type="ECO:0000313" key="1">
    <source>
        <dbReference type="EMBL" id="KAF9481277.1"/>
    </source>
</evidence>
<proteinExistence type="predicted"/>
<dbReference type="AlphaFoldDB" id="A0A9P5Z579"/>